<proteinExistence type="predicted"/>
<evidence type="ECO:0000313" key="3">
    <source>
        <dbReference type="EMBL" id="MDC3984012.1"/>
    </source>
</evidence>
<dbReference type="PANTHER" id="PTHR32182:SF22">
    <property type="entry name" value="ATP-DEPENDENT ENDONUCLEASE, OLD FAMILY-RELATED"/>
    <property type="match status" value="1"/>
</dbReference>
<dbReference type="SUPFAM" id="SSF52540">
    <property type="entry name" value="P-loop containing nucleoside triphosphate hydrolases"/>
    <property type="match status" value="1"/>
</dbReference>
<dbReference type="EMBL" id="JAGTJJ010000017">
    <property type="protein sequence ID" value="MDC3984012.1"/>
    <property type="molecule type" value="Genomic_DNA"/>
</dbReference>
<dbReference type="GO" id="GO:0006302">
    <property type="term" value="P:double-strand break repair"/>
    <property type="evidence" value="ECO:0007669"/>
    <property type="project" value="TreeGrafter"/>
</dbReference>
<protein>
    <submittedName>
        <fullName evidence="3">AAA family ATPase</fullName>
    </submittedName>
</protein>
<dbReference type="RefSeq" id="WP_272424584.1">
    <property type="nucleotide sequence ID" value="NZ_JAGTJJ010000017.1"/>
</dbReference>
<name>A0A9X3X4B8_9BACT</name>
<dbReference type="Proteomes" id="UP001151081">
    <property type="component" value="Unassembled WGS sequence"/>
</dbReference>
<feature type="region of interest" description="Disordered" evidence="1">
    <location>
        <begin position="91"/>
        <end position="122"/>
    </location>
</feature>
<dbReference type="Pfam" id="PF13175">
    <property type="entry name" value="AAA_15"/>
    <property type="match status" value="1"/>
</dbReference>
<dbReference type="GO" id="GO:0000731">
    <property type="term" value="P:DNA synthesis involved in DNA repair"/>
    <property type="evidence" value="ECO:0007669"/>
    <property type="project" value="TreeGrafter"/>
</dbReference>
<dbReference type="InterPro" id="IPR041685">
    <property type="entry name" value="AAA_GajA/Old/RecF-like"/>
</dbReference>
<comment type="caution">
    <text evidence="3">The sequence shown here is derived from an EMBL/GenBank/DDBJ whole genome shotgun (WGS) entry which is preliminary data.</text>
</comment>
<dbReference type="Gene3D" id="3.40.50.300">
    <property type="entry name" value="P-loop containing nucleotide triphosphate hydrolases"/>
    <property type="match status" value="1"/>
</dbReference>
<reference evidence="3 4" key="1">
    <citation type="submission" date="2021-04" db="EMBL/GenBank/DDBJ databases">
        <title>Genome analysis of Polyangium sp.</title>
        <authorList>
            <person name="Li Y."/>
            <person name="Wang J."/>
        </authorList>
    </citation>
    <scope>NUCLEOTIDE SEQUENCE [LARGE SCALE GENOMIC DNA]</scope>
    <source>
        <strain evidence="3 4">SDU14</strain>
    </source>
</reference>
<dbReference type="AlphaFoldDB" id="A0A9X3X4B8"/>
<evidence type="ECO:0000313" key="4">
    <source>
        <dbReference type="Proteomes" id="UP001151081"/>
    </source>
</evidence>
<dbReference type="InterPro" id="IPR027417">
    <property type="entry name" value="P-loop_NTPase"/>
</dbReference>
<evidence type="ECO:0000259" key="2">
    <source>
        <dbReference type="Pfam" id="PF13175"/>
    </source>
</evidence>
<accession>A0A9X3X4B8</accession>
<organism evidence="3 4">
    <name type="scientific">Polyangium jinanense</name>
    <dbReference type="NCBI Taxonomy" id="2829994"/>
    <lineage>
        <taxon>Bacteria</taxon>
        <taxon>Pseudomonadati</taxon>
        <taxon>Myxococcota</taxon>
        <taxon>Polyangia</taxon>
        <taxon>Polyangiales</taxon>
        <taxon>Polyangiaceae</taxon>
        <taxon>Polyangium</taxon>
    </lineage>
</organism>
<evidence type="ECO:0000256" key="1">
    <source>
        <dbReference type="SAM" id="MobiDB-lite"/>
    </source>
</evidence>
<sequence length="122" mass="13396">MITRFEVDGFKSLRDFAVDLEPLTVFVGPNGAGKSNLLEAMALLGRLASMPVEEAFKKGRGRVLDQFSRFGGETSKTIRFAVEVSMRAPIPALDEESRRSQQDINTSSRLSAERGNRASTDS</sequence>
<gene>
    <name evidence="3" type="ORF">KEG57_26120</name>
</gene>
<feature type="domain" description="Endonuclease GajA/Old nuclease/RecF-like AAA" evidence="2">
    <location>
        <begin position="1"/>
        <end position="46"/>
    </location>
</feature>
<keyword evidence="4" id="KW-1185">Reference proteome</keyword>
<dbReference type="PANTHER" id="PTHR32182">
    <property type="entry name" value="DNA REPLICATION AND REPAIR PROTEIN RECF"/>
    <property type="match status" value="1"/>
</dbReference>